<accession>A0A8J2NY52</accession>
<reference evidence="2" key="1">
    <citation type="submission" date="2021-06" db="EMBL/GenBank/DDBJ databases">
        <authorList>
            <person name="Hodson N. C."/>
            <person name="Mongue J. A."/>
            <person name="Jaron S. K."/>
        </authorList>
    </citation>
    <scope>NUCLEOTIDE SEQUENCE</scope>
</reference>
<sequence length="165" mass="19398">MLGRKSELRLALYKFQILIAAVCIGYRYFRLFQALFSRRYFNFAACGFNALFSIFCVITIYECWILHHDLSELRYLFQEISEAKQAGWTRSTLGLSFQGNLKFIKTHTILESFLLIAGLHMTLYFILASLRHFTEETLERFEAKLRSPNSKMDSEILLEILTDLR</sequence>
<feature type="transmembrane region" description="Helical" evidence="1">
    <location>
        <begin position="12"/>
        <end position="29"/>
    </location>
</feature>
<dbReference type="Proteomes" id="UP000708208">
    <property type="component" value="Unassembled WGS sequence"/>
</dbReference>
<evidence type="ECO:0000313" key="3">
    <source>
        <dbReference type="Proteomes" id="UP000708208"/>
    </source>
</evidence>
<keyword evidence="3" id="KW-1185">Reference proteome</keyword>
<protein>
    <submittedName>
        <fullName evidence="2">Uncharacterized protein</fullName>
    </submittedName>
</protein>
<keyword evidence="1" id="KW-0812">Transmembrane</keyword>
<feature type="transmembrane region" description="Helical" evidence="1">
    <location>
        <begin position="109"/>
        <end position="130"/>
    </location>
</feature>
<name>A0A8J2NY52_9HEXA</name>
<comment type="caution">
    <text evidence="2">The sequence shown here is derived from an EMBL/GenBank/DDBJ whole genome shotgun (WGS) entry which is preliminary data.</text>
</comment>
<dbReference type="AlphaFoldDB" id="A0A8J2NY52"/>
<evidence type="ECO:0000256" key="1">
    <source>
        <dbReference type="SAM" id="Phobius"/>
    </source>
</evidence>
<feature type="transmembrane region" description="Helical" evidence="1">
    <location>
        <begin position="41"/>
        <end position="67"/>
    </location>
</feature>
<gene>
    <name evidence="2" type="ORF">AFUS01_LOCUS13700</name>
</gene>
<organism evidence="2 3">
    <name type="scientific">Allacma fusca</name>
    <dbReference type="NCBI Taxonomy" id="39272"/>
    <lineage>
        <taxon>Eukaryota</taxon>
        <taxon>Metazoa</taxon>
        <taxon>Ecdysozoa</taxon>
        <taxon>Arthropoda</taxon>
        <taxon>Hexapoda</taxon>
        <taxon>Collembola</taxon>
        <taxon>Symphypleona</taxon>
        <taxon>Sminthuridae</taxon>
        <taxon>Allacma</taxon>
    </lineage>
</organism>
<dbReference type="EMBL" id="CAJVCH010112669">
    <property type="protein sequence ID" value="CAG7724699.1"/>
    <property type="molecule type" value="Genomic_DNA"/>
</dbReference>
<feature type="non-terminal residue" evidence="2">
    <location>
        <position position="1"/>
    </location>
</feature>
<proteinExistence type="predicted"/>
<keyword evidence="1" id="KW-0472">Membrane</keyword>
<evidence type="ECO:0000313" key="2">
    <source>
        <dbReference type="EMBL" id="CAG7724699.1"/>
    </source>
</evidence>
<keyword evidence="1" id="KW-1133">Transmembrane helix</keyword>